<evidence type="ECO:0000256" key="1">
    <source>
        <dbReference type="SAM" id="MobiDB-lite"/>
    </source>
</evidence>
<dbReference type="Proteomes" id="UP000186955">
    <property type="component" value="Unassembled WGS sequence"/>
</dbReference>
<evidence type="ECO:0000313" key="2">
    <source>
        <dbReference type="EMBL" id="OKO98976.1"/>
    </source>
</evidence>
<dbReference type="AlphaFoldDB" id="A0A1Q5TFG7"/>
<feature type="region of interest" description="Disordered" evidence="1">
    <location>
        <begin position="1"/>
        <end position="32"/>
    </location>
</feature>
<keyword evidence="3" id="KW-1185">Reference proteome</keyword>
<evidence type="ECO:0000313" key="3">
    <source>
        <dbReference type="Proteomes" id="UP000186955"/>
    </source>
</evidence>
<dbReference type="OrthoDB" id="10406213at2759"/>
<proteinExistence type="predicted"/>
<comment type="caution">
    <text evidence="2">The sequence shown here is derived from an EMBL/GenBank/DDBJ whole genome shotgun (WGS) entry which is preliminary data.</text>
</comment>
<protein>
    <submittedName>
        <fullName evidence="2">Uncharacterized protein</fullName>
    </submittedName>
</protein>
<accession>A0A1Q5TFG7</accession>
<feature type="compositionally biased region" description="Basic and acidic residues" evidence="1">
    <location>
        <begin position="18"/>
        <end position="29"/>
    </location>
</feature>
<name>A0A1Q5TFG7_9EURO</name>
<dbReference type="EMBL" id="MNBE01000665">
    <property type="protein sequence ID" value="OKO98976.1"/>
    <property type="molecule type" value="Genomic_DNA"/>
</dbReference>
<sequence>MARRAGKKSSAARTSALDARHGMAKEKHATPHAMHMGNDLLLYVDRTIKQEGIPLQGPVGNCKRPGKDG</sequence>
<reference evidence="2 3" key="1">
    <citation type="submission" date="2016-10" db="EMBL/GenBank/DDBJ databases">
        <title>Genome sequence of the ascomycete fungus Penicillium subrubescens.</title>
        <authorList>
            <person name="De Vries R.P."/>
            <person name="Peng M."/>
            <person name="Dilokpimol A."/>
            <person name="Hilden K."/>
            <person name="Makela M.R."/>
            <person name="Grigoriev I."/>
            <person name="Riley R."/>
            <person name="Granchi Z."/>
        </authorList>
    </citation>
    <scope>NUCLEOTIDE SEQUENCE [LARGE SCALE GENOMIC DNA]</scope>
    <source>
        <strain evidence="2 3">CBS 132785</strain>
    </source>
</reference>
<organism evidence="2 3">
    <name type="scientific">Penicillium subrubescens</name>
    <dbReference type="NCBI Taxonomy" id="1316194"/>
    <lineage>
        <taxon>Eukaryota</taxon>
        <taxon>Fungi</taxon>
        <taxon>Dikarya</taxon>
        <taxon>Ascomycota</taxon>
        <taxon>Pezizomycotina</taxon>
        <taxon>Eurotiomycetes</taxon>
        <taxon>Eurotiomycetidae</taxon>
        <taxon>Eurotiales</taxon>
        <taxon>Aspergillaceae</taxon>
        <taxon>Penicillium</taxon>
    </lineage>
</organism>
<gene>
    <name evidence="2" type="ORF">PENSUB_8893</name>
</gene>